<dbReference type="GO" id="GO:0005886">
    <property type="term" value="C:plasma membrane"/>
    <property type="evidence" value="ECO:0007669"/>
    <property type="project" value="TreeGrafter"/>
</dbReference>
<reference evidence="12 13" key="1">
    <citation type="submission" date="2019-01" db="EMBL/GenBank/DDBJ databases">
        <title>Draft genome sequence of Psathyrella aberdarensis IHI B618.</title>
        <authorList>
            <person name="Buettner E."/>
            <person name="Kellner H."/>
        </authorList>
    </citation>
    <scope>NUCLEOTIDE SEQUENCE [LARGE SCALE GENOMIC DNA]</scope>
    <source>
        <strain evidence="12 13">IHI B618</strain>
    </source>
</reference>
<proteinExistence type="inferred from homology"/>
<comment type="similarity">
    <text evidence="2">Belongs to the G-protein coupled receptor 4 family.</text>
</comment>
<gene>
    <name evidence="12" type="ORF">EST38_g14556</name>
</gene>
<dbReference type="CDD" id="cd14966">
    <property type="entry name" value="7tmD_STE3"/>
    <property type="match status" value="1"/>
</dbReference>
<dbReference type="STRING" id="2316362.A0A4Q2CXZ4"/>
<evidence type="ECO:0000256" key="8">
    <source>
        <dbReference type="ARBA" id="ARBA00023170"/>
    </source>
</evidence>
<keyword evidence="8" id="KW-0675">Receptor</keyword>
<protein>
    <recommendedName>
        <fullName evidence="14">Pheromone receptor</fullName>
    </recommendedName>
</protein>
<feature type="transmembrane region" description="Helical" evidence="11">
    <location>
        <begin position="29"/>
        <end position="52"/>
    </location>
</feature>
<dbReference type="InterPro" id="IPR001499">
    <property type="entry name" value="GPCR_STE3"/>
</dbReference>
<dbReference type="InterPro" id="IPR001546">
    <property type="entry name" value="GPCR_Pheromne_A_rcpt"/>
</dbReference>
<evidence type="ECO:0000313" key="13">
    <source>
        <dbReference type="Proteomes" id="UP000290288"/>
    </source>
</evidence>
<feature type="transmembrane region" description="Helical" evidence="11">
    <location>
        <begin position="266"/>
        <end position="284"/>
    </location>
</feature>
<dbReference type="PANTHER" id="PTHR28097:SF1">
    <property type="entry name" value="PHEROMONE A FACTOR RECEPTOR"/>
    <property type="match status" value="1"/>
</dbReference>
<organism evidence="12 13">
    <name type="scientific">Candolleomyces aberdarensis</name>
    <dbReference type="NCBI Taxonomy" id="2316362"/>
    <lineage>
        <taxon>Eukaryota</taxon>
        <taxon>Fungi</taxon>
        <taxon>Dikarya</taxon>
        <taxon>Basidiomycota</taxon>
        <taxon>Agaricomycotina</taxon>
        <taxon>Agaricomycetes</taxon>
        <taxon>Agaricomycetidae</taxon>
        <taxon>Agaricales</taxon>
        <taxon>Agaricineae</taxon>
        <taxon>Psathyrellaceae</taxon>
        <taxon>Candolleomyces</taxon>
    </lineage>
</organism>
<sequence>MHYELPIGAFIAALLVLVPLPWHWRARNVATISIVAWLFTFNVIYGINAIIWAGNFRKVAIIWCDIVTKLQIGGNIALPACCLALCVHLESIASLRHAQSALNNKRRKLVIDIVLCWVLPLVYMGLHYVVQGHRFDIVEDFGCRPTTYNSIASIFLIWLPPMLCVVGTLVLAGMCLFHFFRRRITFARHLQQSNSALTTSRYFRLIAMSIVQMFWGIAIMSIMMAFTLRSGLRPWISWDDVHSDWLRIDVFPARFIPPQTMFWTHLMWWSIPISSLLFFIFFSFGEDAMKEYRQCFTWLGDRTWKKFQRGGKTDKKRKLILPTTNISKPIPIPQEVARAKFLSLHFDKSEPLSLSFSSSTVCESTIYSPTSSKAMSSSDLHTPTTQAYRPESQFSSTTTEMSGATIVDVESGQAPPKYYYHAF</sequence>
<evidence type="ECO:0000256" key="2">
    <source>
        <dbReference type="ARBA" id="ARBA00011085"/>
    </source>
</evidence>
<evidence type="ECO:0000256" key="4">
    <source>
        <dbReference type="ARBA" id="ARBA00022692"/>
    </source>
</evidence>
<dbReference type="PRINTS" id="PR00900">
    <property type="entry name" value="PHEROMONEAR"/>
</dbReference>
<evidence type="ECO:0000256" key="9">
    <source>
        <dbReference type="ARBA" id="ARBA00023224"/>
    </source>
</evidence>
<evidence type="ECO:0008006" key="14">
    <source>
        <dbReference type="Google" id="ProtNLM"/>
    </source>
</evidence>
<dbReference type="GO" id="GO:0004933">
    <property type="term" value="F:mating-type a-factor pheromone receptor activity"/>
    <property type="evidence" value="ECO:0007669"/>
    <property type="project" value="InterPro"/>
</dbReference>
<comment type="subcellular location">
    <subcellularLocation>
        <location evidence="1">Membrane</location>
        <topology evidence="1">Multi-pass membrane protein</topology>
    </subcellularLocation>
</comment>
<keyword evidence="3" id="KW-0589">Pheromone response</keyword>
<keyword evidence="5 11" id="KW-1133">Transmembrane helix</keyword>
<keyword evidence="4 11" id="KW-0812">Transmembrane</keyword>
<keyword evidence="7 11" id="KW-0472">Membrane</keyword>
<feature type="transmembrane region" description="Helical" evidence="11">
    <location>
        <begin position="6"/>
        <end position="22"/>
    </location>
</feature>
<dbReference type="PANTHER" id="PTHR28097">
    <property type="entry name" value="PHEROMONE A FACTOR RECEPTOR"/>
    <property type="match status" value="1"/>
</dbReference>
<dbReference type="GO" id="GO:0000750">
    <property type="term" value="P:pheromone-dependent signal transduction involved in conjugation with cellular fusion"/>
    <property type="evidence" value="ECO:0007669"/>
    <property type="project" value="TreeGrafter"/>
</dbReference>
<keyword evidence="9" id="KW-0807">Transducer</keyword>
<feature type="region of interest" description="Disordered" evidence="10">
    <location>
        <begin position="371"/>
        <end position="400"/>
    </location>
</feature>
<dbReference type="OrthoDB" id="2874149at2759"/>
<keyword evidence="13" id="KW-1185">Reference proteome</keyword>
<feature type="transmembrane region" description="Helical" evidence="11">
    <location>
        <begin position="109"/>
        <end position="130"/>
    </location>
</feature>
<dbReference type="Proteomes" id="UP000290288">
    <property type="component" value="Unassembled WGS sequence"/>
</dbReference>
<evidence type="ECO:0000256" key="6">
    <source>
        <dbReference type="ARBA" id="ARBA00023040"/>
    </source>
</evidence>
<dbReference type="PRINTS" id="PR00899">
    <property type="entry name" value="GPCRSTE3"/>
</dbReference>
<feature type="transmembrane region" description="Helical" evidence="11">
    <location>
        <begin position="201"/>
        <end position="228"/>
    </location>
</feature>
<evidence type="ECO:0000256" key="5">
    <source>
        <dbReference type="ARBA" id="ARBA00022989"/>
    </source>
</evidence>
<evidence type="ECO:0000256" key="10">
    <source>
        <dbReference type="SAM" id="MobiDB-lite"/>
    </source>
</evidence>
<name>A0A4Q2CXZ4_9AGAR</name>
<evidence type="ECO:0000256" key="11">
    <source>
        <dbReference type="SAM" id="Phobius"/>
    </source>
</evidence>
<evidence type="ECO:0000313" key="12">
    <source>
        <dbReference type="EMBL" id="RXW11299.1"/>
    </source>
</evidence>
<evidence type="ECO:0000256" key="3">
    <source>
        <dbReference type="ARBA" id="ARBA00022507"/>
    </source>
</evidence>
<accession>A0A4Q2CXZ4</accession>
<dbReference type="EMBL" id="SDEE01002066">
    <property type="protein sequence ID" value="RXW11299.1"/>
    <property type="molecule type" value="Genomic_DNA"/>
</dbReference>
<evidence type="ECO:0000256" key="1">
    <source>
        <dbReference type="ARBA" id="ARBA00004141"/>
    </source>
</evidence>
<dbReference type="Pfam" id="PF02076">
    <property type="entry name" value="STE3"/>
    <property type="match status" value="1"/>
</dbReference>
<dbReference type="AlphaFoldDB" id="A0A4Q2CXZ4"/>
<comment type="caution">
    <text evidence="12">The sequence shown here is derived from an EMBL/GenBank/DDBJ whole genome shotgun (WGS) entry which is preliminary data.</text>
</comment>
<keyword evidence="6" id="KW-0297">G-protein coupled receptor</keyword>
<feature type="transmembrane region" description="Helical" evidence="11">
    <location>
        <begin position="150"/>
        <end position="180"/>
    </location>
</feature>
<evidence type="ECO:0000256" key="7">
    <source>
        <dbReference type="ARBA" id="ARBA00023136"/>
    </source>
</evidence>